<feature type="domain" description="Amidase" evidence="1">
    <location>
        <begin position="45"/>
        <end position="491"/>
    </location>
</feature>
<dbReference type="InterPro" id="IPR023631">
    <property type="entry name" value="Amidase_dom"/>
</dbReference>
<dbReference type="NCBIfam" id="NF006006">
    <property type="entry name" value="PRK08137.1"/>
    <property type="match status" value="1"/>
</dbReference>
<accession>A0A4R6XQA8</accession>
<reference evidence="2 3" key="1">
    <citation type="submission" date="2019-03" db="EMBL/GenBank/DDBJ databases">
        <title>Genomic Encyclopedia of Type Strains, Phase IV (KMG-IV): sequencing the most valuable type-strain genomes for metagenomic binning, comparative biology and taxonomic classification.</title>
        <authorList>
            <person name="Goeker M."/>
        </authorList>
    </citation>
    <scope>NUCLEOTIDE SEQUENCE [LARGE SCALE GENOMIC DNA]</scope>
    <source>
        <strain evidence="2 3">DSM 25488</strain>
    </source>
</reference>
<sequence>MTDKSIGFFILLSAVTAVVAEPIHEAGVLSLQKLMNSGELTAAQLTQHHLERIQRLEPKLNAIISLNPDALKDARHSDVLRKRGEIKGPLHGIPVLLKDNIETTGAVATTAGALALKHNITNRDASLVKNLKAAGAIILGKTNLSEWANFRSERSSSGWSAIGGQTNNPYDFARNPCGSSAGSAVAAAAGLATLTVGTETNGSIVCPASANGVVGLKPTLGLVSRTGVVPLAHSQDTAGPITRSVSDAAMLLTAMQGHDVNDAITLDARAHQQRDYSKALQIDGINGKRIGILRSSKGFHSEVNQHFELAIKEFEAAGATMVDDLSWQPPKGFWDASYEVLLFEFKHDLNQYLANLPNALSNLTLINIIADNVNNKAVSMPWFEQEILVKAQAKSDLSSDEYKAALDLVQQATRANGLDALINEHQLDAIIAPTGDPAWTTDLINGDHFGGSSSSLAAISGYPNITVPMGNVHGLPVGLSIFSKAYQEPTLIAIAYAYEQRTQHRKPPLD</sequence>
<dbReference type="OrthoDB" id="8872210at2"/>
<evidence type="ECO:0000259" key="1">
    <source>
        <dbReference type="Pfam" id="PF01425"/>
    </source>
</evidence>
<dbReference type="EMBL" id="SNZB01000003">
    <property type="protein sequence ID" value="TDR20380.1"/>
    <property type="molecule type" value="Genomic_DNA"/>
</dbReference>
<keyword evidence="3" id="KW-1185">Reference proteome</keyword>
<dbReference type="Pfam" id="PF01425">
    <property type="entry name" value="Amidase"/>
    <property type="match status" value="1"/>
</dbReference>
<dbReference type="PANTHER" id="PTHR42678:SF34">
    <property type="entry name" value="OS04G0183300 PROTEIN"/>
    <property type="match status" value="1"/>
</dbReference>
<dbReference type="PANTHER" id="PTHR42678">
    <property type="entry name" value="AMIDASE"/>
    <property type="match status" value="1"/>
</dbReference>
<dbReference type="Gene3D" id="3.90.1300.10">
    <property type="entry name" value="Amidase signature (AS) domain"/>
    <property type="match status" value="1"/>
</dbReference>
<organism evidence="2 3">
    <name type="scientific">Marinicella litoralis</name>
    <dbReference type="NCBI Taxonomy" id="644220"/>
    <lineage>
        <taxon>Bacteria</taxon>
        <taxon>Pseudomonadati</taxon>
        <taxon>Pseudomonadota</taxon>
        <taxon>Gammaproteobacteria</taxon>
        <taxon>Lysobacterales</taxon>
        <taxon>Marinicellaceae</taxon>
        <taxon>Marinicella</taxon>
    </lineage>
</organism>
<dbReference type="RefSeq" id="WP_099018235.1">
    <property type="nucleotide sequence ID" value="NZ_NIHB01000001.1"/>
</dbReference>
<gene>
    <name evidence="2" type="ORF">C8D91_1352</name>
</gene>
<protein>
    <submittedName>
        <fullName evidence="2">Amidase</fullName>
    </submittedName>
</protein>
<evidence type="ECO:0000313" key="2">
    <source>
        <dbReference type="EMBL" id="TDR20380.1"/>
    </source>
</evidence>
<name>A0A4R6XQA8_9GAMM</name>
<dbReference type="AlphaFoldDB" id="A0A4R6XQA8"/>
<evidence type="ECO:0000313" key="3">
    <source>
        <dbReference type="Proteomes" id="UP000295724"/>
    </source>
</evidence>
<proteinExistence type="predicted"/>
<dbReference type="Proteomes" id="UP000295724">
    <property type="component" value="Unassembled WGS sequence"/>
</dbReference>
<comment type="caution">
    <text evidence="2">The sequence shown here is derived from an EMBL/GenBank/DDBJ whole genome shotgun (WGS) entry which is preliminary data.</text>
</comment>
<dbReference type="SUPFAM" id="SSF75304">
    <property type="entry name" value="Amidase signature (AS) enzymes"/>
    <property type="match status" value="1"/>
</dbReference>
<dbReference type="InterPro" id="IPR036928">
    <property type="entry name" value="AS_sf"/>
</dbReference>